<evidence type="ECO:0000256" key="1">
    <source>
        <dbReference type="ARBA" id="ARBA00004123"/>
    </source>
</evidence>
<comment type="subcellular location">
    <subcellularLocation>
        <location evidence="1">Nucleus</location>
    </subcellularLocation>
</comment>
<evidence type="ECO:0000256" key="3">
    <source>
        <dbReference type="SAM" id="MobiDB-lite"/>
    </source>
</evidence>
<dbReference type="AlphaFoldDB" id="A0A9W8BCH2"/>
<dbReference type="PANTHER" id="PTHR13489">
    <property type="entry name" value="MINI-CHROMOSOME MAINTENANCE COMPLEX-BINDING PROTEIN"/>
    <property type="match status" value="1"/>
</dbReference>
<keyword evidence="2" id="KW-0539">Nucleus</keyword>
<evidence type="ECO:0000256" key="2">
    <source>
        <dbReference type="ARBA" id="ARBA00023242"/>
    </source>
</evidence>
<dbReference type="Proteomes" id="UP001151582">
    <property type="component" value="Unassembled WGS sequence"/>
</dbReference>
<dbReference type="Pfam" id="PF09739">
    <property type="entry name" value="MCM_bind"/>
    <property type="match status" value="1"/>
</dbReference>
<organism evidence="4 5">
    <name type="scientific">Dimargaris verticillata</name>
    <dbReference type="NCBI Taxonomy" id="2761393"/>
    <lineage>
        <taxon>Eukaryota</taxon>
        <taxon>Fungi</taxon>
        <taxon>Fungi incertae sedis</taxon>
        <taxon>Zoopagomycota</taxon>
        <taxon>Kickxellomycotina</taxon>
        <taxon>Dimargaritomycetes</taxon>
        <taxon>Dimargaritales</taxon>
        <taxon>Dimargaritaceae</taxon>
        <taxon>Dimargaris</taxon>
    </lineage>
</organism>
<evidence type="ECO:0008006" key="6">
    <source>
        <dbReference type="Google" id="ProtNLM"/>
    </source>
</evidence>
<comment type="caution">
    <text evidence="4">The sequence shown here is derived from an EMBL/GenBank/DDBJ whole genome shotgun (WGS) entry which is preliminary data.</text>
</comment>
<dbReference type="OrthoDB" id="329666at2759"/>
<name>A0A9W8BCH2_9FUNG</name>
<feature type="region of interest" description="Disordered" evidence="3">
    <location>
        <begin position="148"/>
        <end position="169"/>
    </location>
</feature>
<protein>
    <recommendedName>
        <fullName evidence="6">Mini-chromosome maintenance complex-binding protein</fullName>
    </recommendedName>
</protein>
<reference evidence="4" key="1">
    <citation type="submission" date="2022-07" db="EMBL/GenBank/DDBJ databases">
        <title>Phylogenomic reconstructions and comparative analyses of Kickxellomycotina fungi.</title>
        <authorList>
            <person name="Reynolds N.K."/>
            <person name="Stajich J.E."/>
            <person name="Barry K."/>
            <person name="Grigoriev I.V."/>
            <person name="Crous P."/>
            <person name="Smith M.E."/>
        </authorList>
    </citation>
    <scope>NUCLEOTIDE SEQUENCE</scope>
    <source>
        <strain evidence="4">RSA 567</strain>
    </source>
</reference>
<dbReference type="InterPro" id="IPR019140">
    <property type="entry name" value="MCM_complex-bd"/>
</dbReference>
<evidence type="ECO:0000313" key="4">
    <source>
        <dbReference type="EMBL" id="KAJ1984663.1"/>
    </source>
</evidence>
<dbReference type="EMBL" id="JANBQB010000013">
    <property type="protein sequence ID" value="KAJ1984663.1"/>
    <property type="molecule type" value="Genomic_DNA"/>
</dbReference>
<gene>
    <name evidence="4" type="ORF">H4R34_000497</name>
</gene>
<keyword evidence="5" id="KW-1185">Reference proteome</keyword>
<sequence length="561" mass="61508">MQPTDITDCVQAPLTVLASRVAAATPANSAPQEAEAVQHFCKVFDARSDYDQIPSFNTTTAHAITPGTLVRFRCMVQDPGFGHEMYIKWLAIASPAPGAATHRFIKYTDQLPVLGDAEPVHYHSPDHVYDEKHLCYCVAVPGEQSWVDPLPSHTSATNAPGATDDQSNSRRRLALPDKHLPHQAAPAAVVKFYTADNLPRAAEAIEVMGVFDWTVHGDEDHEIELPCIHALYYHPLAWPLGAPAETPVQDGLQAQQAAMLTYLSRLLGQDDLAAHYLLFALLASTDHTHGLPVGRMVVNLCNFPSEAAADPLKLSPLVEQVAEGVGQVFPFTVGLPLSLDFLNSVRCSPKSDEHLLPGILQTITGSLLLIDETAMQSGQLKDQGVRNVQTLHQFLSEQTVRYEFPYQSIDFATNIRTVIVSEGKSFLPNDCRVPLHTTAHAAIKAQAANALSAPSLSDSTDLWPQWRRYLATCQTTDYTIAPAMAEKIQAEYVQERKQATGTTPDNQATNQGELSLKLTVAKLLAISRGLTTLDDATWAHACDLERERKDRVCTFDEAQRK</sequence>
<dbReference type="GO" id="GO:0006261">
    <property type="term" value="P:DNA-templated DNA replication"/>
    <property type="evidence" value="ECO:0007669"/>
    <property type="project" value="TreeGrafter"/>
</dbReference>
<feature type="compositionally biased region" description="Polar residues" evidence="3">
    <location>
        <begin position="152"/>
        <end position="166"/>
    </location>
</feature>
<dbReference type="PANTHER" id="PTHR13489:SF0">
    <property type="entry name" value="MINI-CHROMOSOME MAINTENANCE COMPLEX-BINDING PROTEIN"/>
    <property type="match status" value="1"/>
</dbReference>
<evidence type="ECO:0000313" key="5">
    <source>
        <dbReference type="Proteomes" id="UP001151582"/>
    </source>
</evidence>
<dbReference type="GO" id="GO:0005634">
    <property type="term" value="C:nucleus"/>
    <property type="evidence" value="ECO:0007669"/>
    <property type="project" value="UniProtKB-SubCell"/>
</dbReference>
<proteinExistence type="predicted"/>
<dbReference type="GO" id="GO:0003682">
    <property type="term" value="F:chromatin binding"/>
    <property type="evidence" value="ECO:0007669"/>
    <property type="project" value="TreeGrafter"/>
</dbReference>
<accession>A0A9W8BCH2</accession>